<organism evidence="3 4">
    <name type="scientific">Iamia majanohamensis</name>
    <dbReference type="NCBI Taxonomy" id="467976"/>
    <lineage>
        <taxon>Bacteria</taxon>
        <taxon>Bacillati</taxon>
        <taxon>Actinomycetota</taxon>
        <taxon>Acidimicrobiia</taxon>
        <taxon>Acidimicrobiales</taxon>
        <taxon>Iamiaceae</taxon>
        <taxon>Iamia</taxon>
    </lineage>
</organism>
<sequence>MATAPAPIRIAVVGLGIGRLHVISCAELKDRYRVVAVCDVDEARAREVAGWLRDVRACTDLEEVLAADDVDVVDLCTPPAQHREQVERCLRAGKDVICEKPLVGSLREVDELAALAEETGRSVMPIHQYRFGRGVQRLRALVDAGLTGRPYVANVDVAWRRGADYYAAPWRGRWETELGGTLVSHAVHALDMALFILGPPVGVWARVATLVNDVEVEDCAAVTLRFGDGSLATLSATVGSAVEISRHRFTFEHLTAESGTEPYANGKEPWEITVPDDDHRAVVDAHVATLPAQHEDYVGQLDRYAEAHATGGPLPVTLDDARTALEVVTAMYVSAREDREVLLPLAPDDPALGGWRP</sequence>
<dbReference type="AlphaFoldDB" id="A0AAE9Y9L7"/>
<dbReference type="InterPro" id="IPR036291">
    <property type="entry name" value="NAD(P)-bd_dom_sf"/>
</dbReference>
<feature type="domain" description="GFO/IDH/MocA-like oxidoreductase" evidence="2">
    <location>
        <begin position="135"/>
        <end position="242"/>
    </location>
</feature>
<dbReference type="InterPro" id="IPR000683">
    <property type="entry name" value="Gfo/Idh/MocA-like_OxRdtase_N"/>
</dbReference>
<protein>
    <submittedName>
        <fullName evidence="3">Gfo/Idh/MocA family oxidoreductase</fullName>
    </submittedName>
</protein>
<gene>
    <name evidence="3" type="ORF">PO878_06315</name>
</gene>
<dbReference type="RefSeq" id="WP_272737858.1">
    <property type="nucleotide sequence ID" value="NZ_CP116942.1"/>
</dbReference>
<dbReference type="PANTHER" id="PTHR43249:SF1">
    <property type="entry name" value="D-GLUCOSIDE 3-DEHYDROGENASE"/>
    <property type="match status" value="1"/>
</dbReference>
<dbReference type="Proteomes" id="UP001216390">
    <property type="component" value="Chromosome"/>
</dbReference>
<dbReference type="Gene3D" id="3.30.360.10">
    <property type="entry name" value="Dihydrodipicolinate Reductase, domain 2"/>
    <property type="match status" value="1"/>
</dbReference>
<dbReference type="InterPro" id="IPR052515">
    <property type="entry name" value="Gfo/Idh/MocA_Oxidoreductase"/>
</dbReference>
<dbReference type="EMBL" id="CP116942">
    <property type="protein sequence ID" value="WCO68341.1"/>
    <property type="molecule type" value="Genomic_DNA"/>
</dbReference>
<keyword evidence="4" id="KW-1185">Reference proteome</keyword>
<dbReference type="GO" id="GO:0000166">
    <property type="term" value="F:nucleotide binding"/>
    <property type="evidence" value="ECO:0007669"/>
    <property type="project" value="InterPro"/>
</dbReference>
<name>A0AAE9Y9L7_9ACTN</name>
<accession>A0AAE9Y9L7</accession>
<dbReference type="PANTHER" id="PTHR43249">
    <property type="entry name" value="UDP-N-ACETYL-2-AMINO-2-DEOXY-D-GLUCURONATE OXIDASE"/>
    <property type="match status" value="1"/>
</dbReference>
<dbReference type="SUPFAM" id="SSF51735">
    <property type="entry name" value="NAD(P)-binding Rossmann-fold domains"/>
    <property type="match status" value="1"/>
</dbReference>
<feature type="domain" description="Gfo/Idh/MocA-like oxidoreductase N-terminal" evidence="1">
    <location>
        <begin position="8"/>
        <end position="125"/>
    </location>
</feature>
<dbReference type="Pfam" id="PF22725">
    <property type="entry name" value="GFO_IDH_MocA_C3"/>
    <property type="match status" value="1"/>
</dbReference>
<dbReference type="InterPro" id="IPR055170">
    <property type="entry name" value="GFO_IDH_MocA-like_dom"/>
</dbReference>
<proteinExistence type="predicted"/>
<dbReference type="KEGG" id="ima:PO878_06315"/>
<evidence type="ECO:0000313" key="3">
    <source>
        <dbReference type="EMBL" id="WCO68341.1"/>
    </source>
</evidence>
<dbReference type="Pfam" id="PF01408">
    <property type="entry name" value="GFO_IDH_MocA"/>
    <property type="match status" value="1"/>
</dbReference>
<dbReference type="Gene3D" id="3.40.50.720">
    <property type="entry name" value="NAD(P)-binding Rossmann-like Domain"/>
    <property type="match status" value="1"/>
</dbReference>
<evidence type="ECO:0000259" key="1">
    <source>
        <dbReference type="Pfam" id="PF01408"/>
    </source>
</evidence>
<reference evidence="3" key="1">
    <citation type="submission" date="2023-01" db="EMBL/GenBank/DDBJ databases">
        <title>The diversity of Class Acidimicrobiia in South China Sea sediment environments and the proposal of Iamia marina sp. nov., a novel species of the genus Iamia.</title>
        <authorList>
            <person name="He Y."/>
            <person name="Tian X."/>
        </authorList>
    </citation>
    <scope>NUCLEOTIDE SEQUENCE</scope>
    <source>
        <strain evidence="3">DSM 19957</strain>
    </source>
</reference>
<evidence type="ECO:0000259" key="2">
    <source>
        <dbReference type="Pfam" id="PF22725"/>
    </source>
</evidence>
<dbReference type="SUPFAM" id="SSF55347">
    <property type="entry name" value="Glyceraldehyde-3-phosphate dehydrogenase-like, C-terminal domain"/>
    <property type="match status" value="1"/>
</dbReference>
<evidence type="ECO:0000313" key="4">
    <source>
        <dbReference type="Proteomes" id="UP001216390"/>
    </source>
</evidence>